<dbReference type="InterPro" id="IPR032710">
    <property type="entry name" value="NTF2-like_dom_sf"/>
</dbReference>
<comment type="caution">
    <text evidence="2">The sequence shown here is derived from an EMBL/GenBank/DDBJ whole genome shotgun (WGS) entry which is preliminary data.</text>
</comment>
<gene>
    <name evidence="2" type="ORF">IM811_017688</name>
</gene>
<evidence type="ECO:0000313" key="3">
    <source>
        <dbReference type="Proteomes" id="UP000616885"/>
    </source>
</evidence>
<dbReference type="EMBL" id="JADCTT010000009">
    <property type="protein sequence ID" value="KAF9748183.1"/>
    <property type="molecule type" value="Genomic_DNA"/>
</dbReference>
<reference evidence="2" key="1">
    <citation type="submission" date="2020-10" db="EMBL/GenBank/DDBJ databases">
        <title>High-Quality Genome Resource of Clonostachys rosea strain S41 by Oxford Nanopore Long-Read Sequencing.</title>
        <authorList>
            <person name="Wang H."/>
        </authorList>
    </citation>
    <scope>NUCLEOTIDE SEQUENCE</scope>
    <source>
        <strain evidence="2">S41</strain>
    </source>
</reference>
<dbReference type="InterPro" id="IPR037401">
    <property type="entry name" value="SnoaL-like"/>
</dbReference>
<organism evidence="2 3">
    <name type="scientific">Bionectria ochroleuca</name>
    <name type="common">Gliocladium roseum</name>
    <dbReference type="NCBI Taxonomy" id="29856"/>
    <lineage>
        <taxon>Eukaryota</taxon>
        <taxon>Fungi</taxon>
        <taxon>Dikarya</taxon>
        <taxon>Ascomycota</taxon>
        <taxon>Pezizomycotina</taxon>
        <taxon>Sordariomycetes</taxon>
        <taxon>Hypocreomycetidae</taxon>
        <taxon>Hypocreales</taxon>
        <taxon>Bionectriaceae</taxon>
        <taxon>Clonostachys</taxon>
    </lineage>
</organism>
<dbReference type="Pfam" id="PF12680">
    <property type="entry name" value="SnoaL_2"/>
    <property type="match status" value="1"/>
</dbReference>
<protein>
    <recommendedName>
        <fullName evidence="1">SnoaL-like domain-containing protein</fullName>
    </recommendedName>
</protein>
<dbReference type="PANTHER" id="PTHR41252:SF1">
    <property type="entry name" value="BLR2505 PROTEIN"/>
    <property type="match status" value="1"/>
</dbReference>
<dbReference type="Proteomes" id="UP000616885">
    <property type="component" value="Unassembled WGS sequence"/>
</dbReference>
<sequence length="151" mass="17258">MPEARKHTPRSILEAFYDAERIYMSAPPDKRDFSGIAATLSPDYRLLQTPALPYGGEYIGPEGLERWAKQMADYFSVVDVQKPEIFESEGSNRIVVYSTVHFKVRATGEEVDYPFCQVVTVDLEKGVMTEQMPFYWDVAQVNRMLGHTPKN</sequence>
<dbReference type="Gene3D" id="3.10.450.50">
    <property type="match status" value="1"/>
</dbReference>
<proteinExistence type="predicted"/>
<dbReference type="AlphaFoldDB" id="A0A8H7N553"/>
<evidence type="ECO:0000259" key="1">
    <source>
        <dbReference type="Pfam" id="PF12680"/>
    </source>
</evidence>
<dbReference type="SUPFAM" id="SSF54427">
    <property type="entry name" value="NTF2-like"/>
    <property type="match status" value="1"/>
</dbReference>
<evidence type="ECO:0000313" key="2">
    <source>
        <dbReference type="EMBL" id="KAF9748183.1"/>
    </source>
</evidence>
<feature type="domain" description="SnoaL-like" evidence="1">
    <location>
        <begin position="30"/>
        <end position="122"/>
    </location>
</feature>
<accession>A0A8H7N553</accession>
<name>A0A8H7N553_BIOOC</name>
<dbReference type="PANTHER" id="PTHR41252">
    <property type="entry name" value="BLR2505 PROTEIN"/>
    <property type="match status" value="1"/>
</dbReference>